<evidence type="ECO:0000256" key="4">
    <source>
        <dbReference type="ARBA" id="ARBA00023136"/>
    </source>
</evidence>
<name>A0A3S1B7D1_9BACL</name>
<comment type="caution">
    <text evidence="7">The sequence shown here is derived from an EMBL/GenBank/DDBJ whole genome shotgun (WGS) entry which is preliminary data.</text>
</comment>
<sequence length="716" mass="78523">MTKILSIYTQDIRNIATNWTASVVILSLILLPSLYAWFNIEASWDPYSSTQGIRIAVTNLDQGTFIQGKPINLGLEIKKSLETNTKIGWVFVSHEAAQRELKYGNYYAAIEIPREFSQRIASVLTPNPVQAEIHYTVNEKINAVAPKITSKGASSIIQEVNQSFVKTANGAIFKIFNDIGVQLEHQLPLINKMKGLLYKLETLFPEINNGVDVAVKDLKVSHSLVQEVQARVPEAAELARKGTEFSTSLIQFLDQSRSALTYAAPQVKQTLIRIKQSLDAAQLGITAAEGLQDNKSSDVVLTNIDRAQQSLTEAVAAAHTFKSLTDSINAVAPSGALTGISTEMLSVIARIESLQNMLGQAFQQGQGKEPNVLLVNTSKKTVTLISSELDRMIGSFDSEILPSLQGAIVQANNTAALTRTTLIKAQHSLPKVQQILIDASKGLTLGLKEAKLVQERLPQVENQVKAIGDRLRALEKEGRLEDLIKLLELNYEKESEFFSEPVILAESKLFPIPNYGSAMSPFFTTLSLWVGGLLLVSMLTVKVKSQLEFSSWQVYLGRFLTFGTLALLQSVFVSAGDLFILGAYAKDKLLFIMFSLLISLVFMLMIYTLVSVFGNVGKAMAIVLLVLQLSGSGGTFPIQVTPLFFQAIYPFLPFTYGIGLLREAVGGIVPELVIRDILVLTLYGLISVLLGLALKNRINRLAAPLLQKVRKSGLIH</sequence>
<feature type="transmembrane region" description="Helical" evidence="5">
    <location>
        <begin position="672"/>
        <end position="694"/>
    </location>
</feature>
<evidence type="ECO:0000256" key="1">
    <source>
        <dbReference type="ARBA" id="ARBA00004141"/>
    </source>
</evidence>
<dbReference type="Proteomes" id="UP000272464">
    <property type="component" value="Unassembled WGS sequence"/>
</dbReference>
<feature type="transmembrane region" description="Helical" evidence="5">
    <location>
        <begin position="622"/>
        <end position="652"/>
    </location>
</feature>
<feature type="transmembrane region" description="Helical" evidence="5">
    <location>
        <begin position="590"/>
        <end position="610"/>
    </location>
</feature>
<dbReference type="OrthoDB" id="9811483at2"/>
<dbReference type="GO" id="GO:0140359">
    <property type="term" value="F:ABC-type transporter activity"/>
    <property type="evidence" value="ECO:0007669"/>
    <property type="project" value="InterPro"/>
</dbReference>
<gene>
    <name evidence="7" type="ORF">EJP77_13520</name>
</gene>
<evidence type="ECO:0000256" key="5">
    <source>
        <dbReference type="SAM" id="Phobius"/>
    </source>
</evidence>
<feature type="transmembrane region" description="Helical" evidence="5">
    <location>
        <begin position="518"/>
        <end position="539"/>
    </location>
</feature>
<dbReference type="InterPro" id="IPR017501">
    <property type="entry name" value="Phage_infect_YhgE_C"/>
</dbReference>
<dbReference type="GO" id="GO:0016020">
    <property type="term" value="C:membrane"/>
    <property type="evidence" value="ECO:0007669"/>
    <property type="project" value="UniProtKB-SubCell"/>
</dbReference>
<feature type="transmembrane region" description="Helical" evidence="5">
    <location>
        <begin position="559"/>
        <end position="584"/>
    </location>
</feature>
<protein>
    <submittedName>
        <fullName evidence="7">YhgE/Pip domain-containing protein</fullName>
    </submittedName>
</protein>
<evidence type="ECO:0000313" key="7">
    <source>
        <dbReference type="EMBL" id="RUT29836.1"/>
    </source>
</evidence>
<dbReference type="InterPro" id="IPR013525">
    <property type="entry name" value="ABC2_TM"/>
</dbReference>
<keyword evidence="2 5" id="KW-0812">Transmembrane</keyword>
<reference evidence="7 8" key="1">
    <citation type="submission" date="2018-12" db="EMBL/GenBank/DDBJ databases">
        <authorList>
            <person name="Sun L."/>
            <person name="Chen Z."/>
        </authorList>
    </citation>
    <scope>NUCLEOTIDE SEQUENCE [LARGE SCALE GENOMIC DNA]</scope>
    <source>
        <strain evidence="7 8">3-5-3</strain>
    </source>
</reference>
<keyword evidence="4 5" id="KW-0472">Membrane</keyword>
<organism evidence="7 8">
    <name type="scientific">Paenibacillus zeisoli</name>
    <dbReference type="NCBI Taxonomy" id="2496267"/>
    <lineage>
        <taxon>Bacteria</taxon>
        <taxon>Bacillati</taxon>
        <taxon>Bacillota</taxon>
        <taxon>Bacilli</taxon>
        <taxon>Bacillales</taxon>
        <taxon>Paenibacillaceae</taxon>
        <taxon>Paenibacillus</taxon>
    </lineage>
</organism>
<keyword evidence="3 5" id="KW-1133">Transmembrane helix</keyword>
<dbReference type="NCBIfam" id="TIGR03061">
    <property type="entry name" value="pip_yhgE_Nterm"/>
    <property type="match status" value="1"/>
</dbReference>
<feature type="transmembrane region" description="Helical" evidence="5">
    <location>
        <begin position="21"/>
        <end position="38"/>
    </location>
</feature>
<evidence type="ECO:0000313" key="8">
    <source>
        <dbReference type="Proteomes" id="UP000272464"/>
    </source>
</evidence>
<dbReference type="EMBL" id="RZNX01000005">
    <property type="protein sequence ID" value="RUT29836.1"/>
    <property type="molecule type" value="Genomic_DNA"/>
</dbReference>
<dbReference type="InterPro" id="IPR051328">
    <property type="entry name" value="T7SS_ABC-Transporter"/>
</dbReference>
<dbReference type="PANTHER" id="PTHR43077">
    <property type="entry name" value="TRANSPORT PERMEASE YVFS-RELATED"/>
    <property type="match status" value="1"/>
</dbReference>
<dbReference type="InterPro" id="IPR017500">
    <property type="entry name" value="Phage_infect_YhgE_N"/>
</dbReference>
<keyword evidence="8" id="KW-1185">Reference proteome</keyword>
<comment type="subcellular location">
    <subcellularLocation>
        <location evidence="1">Membrane</location>
        <topology evidence="1">Multi-pass membrane protein</topology>
    </subcellularLocation>
</comment>
<feature type="domain" description="ABC-2 type transporter transmembrane" evidence="6">
    <location>
        <begin position="513"/>
        <end position="692"/>
    </location>
</feature>
<accession>A0A3S1B7D1</accession>
<dbReference type="Gene3D" id="3.40.1710.10">
    <property type="entry name" value="abc type-2 transporter like domain"/>
    <property type="match status" value="1"/>
</dbReference>
<dbReference type="NCBIfam" id="TIGR03062">
    <property type="entry name" value="pip_yhgE_Cterm"/>
    <property type="match status" value="1"/>
</dbReference>
<dbReference type="PANTHER" id="PTHR43077:SF10">
    <property type="entry name" value="TRANSPORT PERMEASE PROTEIN"/>
    <property type="match status" value="1"/>
</dbReference>
<dbReference type="RefSeq" id="WP_127199780.1">
    <property type="nucleotide sequence ID" value="NZ_RZNX01000005.1"/>
</dbReference>
<evidence type="ECO:0000256" key="2">
    <source>
        <dbReference type="ARBA" id="ARBA00022692"/>
    </source>
</evidence>
<evidence type="ECO:0000259" key="6">
    <source>
        <dbReference type="Pfam" id="PF12698"/>
    </source>
</evidence>
<evidence type="ECO:0000256" key="3">
    <source>
        <dbReference type="ARBA" id="ARBA00022989"/>
    </source>
</evidence>
<dbReference type="Pfam" id="PF12698">
    <property type="entry name" value="ABC2_membrane_3"/>
    <property type="match status" value="1"/>
</dbReference>
<dbReference type="AlphaFoldDB" id="A0A3S1B7D1"/>
<proteinExistence type="predicted"/>